<feature type="domain" description="RING-type" evidence="10">
    <location>
        <begin position="476"/>
        <end position="519"/>
    </location>
</feature>
<evidence type="ECO:0000256" key="2">
    <source>
        <dbReference type="ARBA" id="ARBA00012251"/>
    </source>
</evidence>
<dbReference type="GO" id="GO:0061630">
    <property type="term" value="F:ubiquitin protein ligase activity"/>
    <property type="evidence" value="ECO:0007669"/>
    <property type="project" value="UniProtKB-EC"/>
</dbReference>
<evidence type="ECO:0000256" key="3">
    <source>
        <dbReference type="ARBA" id="ARBA00022679"/>
    </source>
</evidence>
<proteinExistence type="predicted"/>
<organism evidence="12 13">
    <name type="scientific">Hypsibius exemplaris</name>
    <name type="common">Freshwater tardigrade</name>
    <dbReference type="NCBI Taxonomy" id="2072580"/>
    <lineage>
        <taxon>Eukaryota</taxon>
        <taxon>Metazoa</taxon>
        <taxon>Ecdysozoa</taxon>
        <taxon>Tardigrada</taxon>
        <taxon>Eutardigrada</taxon>
        <taxon>Parachela</taxon>
        <taxon>Hypsibioidea</taxon>
        <taxon>Hypsibiidae</taxon>
        <taxon>Hypsibius</taxon>
    </lineage>
</organism>
<evidence type="ECO:0000256" key="4">
    <source>
        <dbReference type="ARBA" id="ARBA00022723"/>
    </source>
</evidence>
<reference evidence="13" key="1">
    <citation type="submission" date="2017-01" db="EMBL/GenBank/DDBJ databases">
        <title>Comparative genomics of anhydrobiosis in the tardigrade Hypsibius dujardini.</title>
        <authorList>
            <person name="Yoshida Y."/>
            <person name="Koutsovoulos G."/>
            <person name="Laetsch D."/>
            <person name="Stevens L."/>
            <person name="Kumar S."/>
            <person name="Horikawa D."/>
            <person name="Ishino K."/>
            <person name="Komine S."/>
            <person name="Tomita M."/>
            <person name="Blaxter M."/>
            <person name="Arakawa K."/>
        </authorList>
    </citation>
    <scope>NUCLEOTIDE SEQUENCE [LARGE SCALE GENOMIC DNA]</scope>
    <source>
        <strain evidence="13">Z151</strain>
    </source>
</reference>
<keyword evidence="8" id="KW-0862">Zinc</keyword>
<dbReference type="InterPro" id="IPR031127">
    <property type="entry name" value="E3_UB_ligase_RBR"/>
</dbReference>
<dbReference type="InterPro" id="IPR002867">
    <property type="entry name" value="IBR_dom"/>
</dbReference>
<name>A0A1W0WYK4_HYPEX</name>
<dbReference type="GO" id="GO:0008270">
    <property type="term" value="F:zinc ion binding"/>
    <property type="evidence" value="ECO:0007669"/>
    <property type="project" value="UniProtKB-KW"/>
</dbReference>
<evidence type="ECO:0000256" key="6">
    <source>
        <dbReference type="ARBA" id="ARBA00022771"/>
    </source>
</evidence>
<dbReference type="SUPFAM" id="SSF57850">
    <property type="entry name" value="RING/U-box"/>
    <property type="match status" value="2"/>
</dbReference>
<accession>A0A1W0WYK4</accession>
<dbReference type="EC" id="2.3.2.31" evidence="2"/>
<evidence type="ECO:0000259" key="10">
    <source>
        <dbReference type="PROSITE" id="PS50089"/>
    </source>
</evidence>
<dbReference type="PANTHER" id="PTHR11685">
    <property type="entry name" value="RBR FAMILY RING FINGER AND IBR DOMAIN-CONTAINING"/>
    <property type="match status" value="1"/>
</dbReference>
<evidence type="ECO:0000256" key="1">
    <source>
        <dbReference type="ARBA" id="ARBA00001798"/>
    </source>
</evidence>
<keyword evidence="13" id="KW-1185">Reference proteome</keyword>
<dbReference type="InterPro" id="IPR044066">
    <property type="entry name" value="TRIAD_supradom"/>
</dbReference>
<evidence type="ECO:0000313" key="13">
    <source>
        <dbReference type="Proteomes" id="UP000192578"/>
    </source>
</evidence>
<comment type="catalytic activity">
    <reaction evidence="1">
        <text>[E2 ubiquitin-conjugating enzyme]-S-ubiquitinyl-L-cysteine + [acceptor protein]-L-lysine = [E2 ubiquitin-conjugating enzyme]-L-cysteine + [acceptor protein]-N(6)-ubiquitinyl-L-lysine.</text>
        <dbReference type="EC" id="2.3.2.31"/>
    </reaction>
</comment>
<dbReference type="GO" id="GO:0016567">
    <property type="term" value="P:protein ubiquitination"/>
    <property type="evidence" value="ECO:0007669"/>
    <property type="project" value="InterPro"/>
</dbReference>
<dbReference type="SMART" id="SM00647">
    <property type="entry name" value="IBR"/>
    <property type="match status" value="2"/>
</dbReference>
<evidence type="ECO:0000256" key="7">
    <source>
        <dbReference type="ARBA" id="ARBA00022786"/>
    </source>
</evidence>
<dbReference type="OrthoDB" id="10009520at2759"/>
<keyword evidence="4" id="KW-0479">Metal-binding</keyword>
<gene>
    <name evidence="12" type="ORF">BV898_05832</name>
</gene>
<feature type="domain" description="RING-type" evidence="11">
    <location>
        <begin position="472"/>
        <end position="696"/>
    </location>
</feature>
<dbReference type="InterPro" id="IPR001841">
    <property type="entry name" value="Znf_RING"/>
</dbReference>
<dbReference type="CDD" id="cd20335">
    <property type="entry name" value="BRcat_RBR"/>
    <property type="match status" value="1"/>
</dbReference>
<protein>
    <recommendedName>
        <fullName evidence="2">RBR-type E3 ubiquitin transferase</fullName>
        <ecNumber evidence="2">2.3.2.31</ecNumber>
    </recommendedName>
</protein>
<evidence type="ECO:0000256" key="9">
    <source>
        <dbReference type="PROSITE-ProRule" id="PRU00175"/>
    </source>
</evidence>
<evidence type="ECO:0000256" key="8">
    <source>
        <dbReference type="ARBA" id="ARBA00022833"/>
    </source>
</evidence>
<keyword evidence="6 9" id="KW-0863">Zinc-finger</keyword>
<keyword evidence="5" id="KW-0677">Repeat</keyword>
<dbReference type="Gene3D" id="3.30.40.10">
    <property type="entry name" value="Zinc/RING finger domain, C3HC4 (zinc finger)"/>
    <property type="match status" value="1"/>
</dbReference>
<sequence length="814" mass="92312">MPSRSHRSSNVKDAFIEKLYVYPDDWTTQRLEKFRKNDATLQSVLGDGGLQVADCCTDSLHGLSRPYVPYSLNKRKRWLLPELLDMVMEQLPPVDFGVSCVIRSEPPYRHPYIGGLRYLRPDKPVVISMTHYPAGGRAPLRAVNLQKKKYLHLTDYLVNSPHFANSNAKGDNKSIDEHHSDLARQIDLGIMYHVGIPVQYKRKRKPEVDKDEFVRVNNENKFRRRKRRGTFFRALLREVEDDWDCHENVNEATTDQPAEILSTVARRAYDLAELLGSSSACSTKRHFTRRERKCDVPHSKAKSSVVYDLMASIPPDSNVVSERGSVPEVLSSSVRLRAGQDSQRTFHLNSGTLEELSARLAAVLSKSMFNGDMMITFLDVGLNVAVVLIARRMQFGLELTVERAPSWLKTLPEFTDLHDVSVMLSPQTRCLKDRVRTPSSLEESLGFSASCIESTNVISRIPAAGSSCLSRLSSDCPICCEDSSDILANVCGHCACASCWKLYITATVSEGMTGVKCPISGCEISVGSNITALTAPWHALEAWQTRMNDAWVTEAGGKYCPTLGCSGIFLPKSVQQEMAPPTGMMTRTLCRCRSCSRLYCWSCLEDWHWPSSCSAADSYRQLLVQRDDDPWLRYFKQTLFFAKTKRCPTCHLPVEKSPGCNHVICLCGVLFCWNCARLISAHYNQDNNYKPCSEKAFDIINVGKSDNLVMRDEAYRIAGDFRKRRRDWSRRPSLDADTRTQLFFLYHVTEYVFAHESQLPYSRRSSFGFRTAAVDLVFMCDMIAVHFEDRRRQEIFVKRAKQLVLEFSAGIRSV</sequence>
<evidence type="ECO:0000313" key="12">
    <source>
        <dbReference type="EMBL" id="OQV20281.1"/>
    </source>
</evidence>
<dbReference type="AlphaFoldDB" id="A0A1W0WYK4"/>
<keyword evidence="7" id="KW-0833">Ubl conjugation pathway</keyword>
<keyword evidence="3" id="KW-0808">Transferase</keyword>
<dbReference type="InterPro" id="IPR013083">
    <property type="entry name" value="Znf_RING/FYVE/PHD"/>
</dbReference>
<dbReference type="PROSITE" id="PS50089">
    <property type="entry name" value="ZF_RING_2"/>
    <property type="match status" value="1"/>
</dbReference>
<dbReference type="EMBL" id="MTYJ01000032">
    <property type="protein sequence ID" value="OQV20281.1"/>
    <property type="molecule type" value="Genomic_DNA"/>
</dbReference>
<dbReference type="Pfam" id="PF26200">
    <property type="entry name" value="Rcat_RNF216"/>
    <property type="match status" value="1"/>
</dbReference>
<evidence type="ECO:0000259" key="11">
    <source>
        <dbReference type="PROSITE" id="PS51873"/>
    </source>
</evidence>
<dbReference type="Gene3D" id="1.20.120.1750">
    <property type="match status" value="1"/>
</dbReference>
<evidence type="ECO:0000256" key="5">
    <source>
        <dbReference type="ARBA" id="ARBA00022737"/>
    </source>
</evidence>
<dbReference type="Pfam" id="PF01485">
    <property type="entry name" value="IBR"/>
    <property type="match status" value="1"/>
</dbReference>
<dbReference type="PROSITE" id="PS51873">
    <property type="entry name" value="TRIAD"/>
    <property type="match status" value="1"/>
</dbReference>
<dbReference type="Proteomes" id="UP000192578">
    <property type="component" value="Unassembled WGS sequence"/>
</dbReference>
<comment type="caution">
    <text evidence="12">The sequence shown here is derived from an EMBL/GenBank/DDBJ whole genome shotgun (WGS) entry which is preliminary data.</text>
</comment>